<evidence type="ECO:0000259" key="8">
    <source>
        <dbReference type="PROSITE" id="PS50157"/>
    </source>
</evidence>
<keyword evidence="2" id="KW-0479">Metal-binding</keyword>
<dbReference type="PROSITE" id="PS00028">
    <property type="entry name" value="ZINC_FINGER_C2H2_1"/>
    <property type="match status" value="3"/>
</dbReference>
<comment type="subcellular location">
    <subcellularLocation>
        <location evidence="1">Nucleus</location>
    </subcellularLocation>
</comment>
<sequence length="1335" mass="151165">MADLKENAGANEETNYDCVSDHPNATPTSLKSQASSRKNNTSSLREQLSGDSYEKVLNGAQPSLFVHSGVPAVSIEDLTLPKGTVVNGPVSHSTSNKLCVLKKGSVSLSAAQTSGQPAKVSSPEVSQRVHELKSPTPPAAQKTTQQPLLFFVPNIVPVQTLSGASIQLPSAAATESEVEKTSEDEEKAEETPISETKKSEEIKMRHTKRVECAMASSESSSDEYDSDHDLNWDPQKEFMQFLLDDNDHDLEKEVDVALQPTGERRRKRKMDIIEMEDLSENDYSDVHYPSKKSKIVDVFEYEPSSANHVSINKVHTYKKKPPVQTAVDSRTNFPCETVEAIKQLIFSSPAKKWRDGNSTVKTDQFPFVGNKFSKKKTAPSLVFGAEQEPSFYPCTKCNVNFKEKKHLHRHMMYHLDGSTQFRHVDVPRPFICKECGRSFRDRNSLLKHMVIHQERREKLMEEIKGLKELQDEGRSARLQCPQCVFGTNCPKTFVQHAKTHQKDKRYYCCEECNFMAVTEHELECHHVDAHGATVKPTYIIIQNPQTKGEKNVTVKYDLHSSLKKSTTYTCKICPFNTSRENVLKKHVEYTHQQQNCETSTAAIEQQKSISEFNKASTYRLQMNPKYGLEKDIFRKVPEKPSSSGSFSGLLRNNLNRQKARKGAINSLSAKWSQSSSTNKSSYLQRADKQNKLFLHQQAGEIDVTTGCLYRDAEENYNERERERQYGNLFPLNHKKRNANPSYARLLVSNEEESSSFFPGFDSDQSVEESKDLVGRNLEEESYVGEDVLNSDSILDDQYPDDLQRKTAVVLQKLNPHVKEEESDDYYYDDPAEDSFEDTYDFSDYTSEATANFLDCSENEQNPYARNYFIRRQRSPVKGDRGLDNRSVSNTYENDRVAIHTFKVKEECIETEVCSETQESGLVPHNDSCSDLDLTPFSVESKSCPYCPAIFESGVGLSNHVRGHLHRVGLNYNARHAVSPEQVASQDRKPRIRRKLGSIRRIKKAEKSESQTEHTCPLCGGWFDTKTGLSNHIRGHLRRIGQPKQSASKSPVCILNEIMQDKEEYKNIVKILNKKQFLSRPYVSQKFATSDGLFLSPTGIPVKIQHASQETKSWGTSASQLEEQSLENKPNEAKPVKSPPSSSLIELLKKKKKKMEEERDMNQNLSHTARKRLAGSPSKENVVAHHHPVKVDLNWQPEKGELNKKICVHCNTTFPSAVSLSNHVRAYARRKRAALLDGTTYDCKQRKPRSRPGTKKKMFPLPHTADETYRLTCRFCDLVFQGPLSVQEDWIKHLQRHIMNANVPRTGAGMVEVVPPKEVSSLPEQAAPLLVPQAVL</sequence>
<dbReference type="FunFam" id="3.30.160.60:FF:000409">
    <property type="entry name" value="zinc finger protein 644 isoform X1"/>
    <property type="match status" value="1"/>
</dbReference>
<dbReference type="Proteomes" id="UP001230051">
    <property type="component" value="Unassembled WGS sequence"/>
</dbReference>
<gene>
    <name evidence="9" type="primary">ZNF644</name>
    <name evidence="9" type="ORF">AOXY_G13627</name>
</gene>
<evidence type="ECO:0000313" key="10">
    <source>
        <dbReference type="Proteomes" id="UP001230051"/>
    </source>
</evidence>
<reference evidence="9" key="1">
    <citation type="submission" date="2022-02" db="EMBL/GenBank/DDBJ databases">
        <title>Atlantic sturgeon de novo genome assembly.</title>
        <authorList>
            <person name="Stock M."/>
            <person name="Klopp C."/>
            <person name="Guiguen Y."/>
            <person name="Cabau C."/>
            <person name="Parinello H."/>
            <person name="Santidrian Yebra-Pimentel E."/>
            <person name="Kuhl H."/>
            <person name="Dirks R.P."/>
            <person name="Guessner J."/>
            <person name="Wuertz S."/>
            <person name="Du K."/>
            <person name="Schartl M."/>
        </authorList>
    </citation>
    <scope>NUCLEOTIDE SEQUENCE</scope>
    <source>
        <strain evidence="9">STURGEONOMICS-FGT-2020</strain>
        <tissue evidence="9">Whole blood</tissue>
    </source>
</reference>
<dbReference type="PANTHER" id="PTHR24396">
    <property type="entry name" value="ZINC FINGER PROTEIN"/>
    <property type="match status" value="1"/>
</dbReference>
<dbReference type="InterPro" id="IPR051643">
    <property type="entry name" value="Transcr_Reg_ZincFinger"/>
</dbReference>
<dbReference type="GO" id="GO:0000981">
    <property type="term" value="F:DNA-binding transcription factor activity, RNA polymerase II-specific"/>
    <property type="evidence" value="ECO:0007669"/>
    <property type="project" value="TreeGrafter"/>
</dbReference>
<keyword evidence="10" id="KW-1185">Reference proteome</keyword>
<feature type="region of interest" description="Disordered" evidence="7">
    <location>
        <begin position="1110"/>
        <end position="1144"/>
    </location>
</feature>
<evidence type="ECO:0000256" key="7">
    <source>
        <dbReference type="SAM" id="MobiDB-lite"/>
    </source>
</evidence>
<dbReference type="SUPFAM" id="SSF57667">
    <property type="entry name" value="beta-beta-alpha zinc fingers"/>
    <property type="match status" value="2"/>
</dbReference>
<keyword evidence="4" id="KW-0862">Zinc</keyword>
<feature type="region of interest" description="Disordered" evidence="7">
    <location>
        <begin position="169"/>
        <end position="202"/>
    </location>
</feature>
<feature type="region of interest" description="Disordered" evidence="7">
    <location>
        <begin position="1"/>
        <end position="49"/>
    </location>
</feature>
<dbReference type="GO" id="GO:0008270">
    <property type="term" value="F:zinc ion binding"/>
    <property type="evidence" value="ECO:0007669"/>
    <property type="project" value="UniProtKB-KW"/>
</dbReference>
<feature type="domain" description="C2H2-type" evidence="8">
    <location>
        <begin position="392"/>
        <end position="419"/>
    </location>
</feature>
<evidence type="ECO:0000256" key="2">
    <source>
        <dbReference type="ARBA" id="ARBA00022723"/>
    </source>
</evidence>
<dbReference type="PROSITE" id="PS50157">
    <property type="entry name" value="ZINC_FINGER_C2H2_2"/>
    <property type="match status" value="3"/>
</dbReference>
<evidence type="ECO:0000313" key="9">
    <source>
        <dbReference type="EMBL" id="KAK1165161.1"/>
    </source>
</evidence>
<dbReference type="InterPro" id="IPR055125">
    <property type="entry name" value="Wiz_C_Znf"/>
</dbReference>
<dbReference type="PANTHER" id="PTHR24396:SF25">
    <property type="entry name" value="ZINC FINGER PROTEIN 644"/>
    <property type="match status" value="1"/>
</dbReference>
<dbReference type="Pfam" id="PF13894">
    <property type="entry name" value="zf-C2H2_4"/>
    <property type="match status" value="1"/>
</dbReference>
<evidence type="ECO:0000256" key="4">
    <source>
        <dbReference type="ARBA" id="ARBA00022833"/>
    </source>
</evidence>
<evidence type="ECO:0000256" key="1">
    <source>
        <dbReference type="ARBA" id="ARBA00004123"/>
    </source>
</evidence>
<dbReference type="Pfam" id="PF00096">
    <property type="entry name" value="zf-C2H2"/>
    <property type="match status" value="1"/>
</dbReference>
<keyword evidence="5" id="KW-0539">Nucleus</keyword>
<proteinExistence type="predicted"/>
<dbReference type="EMBL" id="JAGXEW010000012">
    <property type="protein sequence ID" value="KAK1165161.1"/>
    <property type="molecule type" value="Genomic_DNA"/>
</dbReference>
<dbReference type="GO" id="GO:0000978">
    <property type="term" value="F:RNA polymerase II cis-regulatory region sequence-specific DNA binding"/>
    <property type="evidence" value="ECO:0007669"/>
    <property type="project" value="TreeGrafter"/>
</dbReference>
<feature type="domain" description="C2H2-type" evidence="8">
    <location>
        <begin position="430"/>
        <end position="457"/>
    </location>
</feature>
<dbReference type="GO" id="GO:0005634">
    <property type="term" value="C:nucleus"/>
    <property type="evidence" value="ECO:0007669"/>
    <property type="project" value="UniProtKB-SubCell"/>
</dbReference>
<feature type="domain" description="C2H2-type" evidence="8">
    <location>
        <begin position="1013"/>
        <end position="1035"/>
    </location>
</feature>
<dbReference type="SMART" id="SM00355">
    <property type="entry name" value="ZnF_C2H2"/>
    <property type="match status" value="9"/>
</dbReference>
<evidence type="ECO:0000256" key="5">
    <source>
        <dbReference type="ARBA" id="ARBA00023242"/>
    </source>
</evidence>
<protein>
    <submittedName>
        <fullName evidence="9">Zinc finger protein 644-like</fullName>
    </submittedName>
</protein>
<accession>A0AAD8D9M7</accession>
<feature type="compositionally biased region" description="Polar residues" evidence="7">
    <location>
        <begin position="23"/>
        <end position="49"/>
    </location>
</feature>
<dbReference type="InterPro" id="IPR036236">
    <property type="entry name" value="Znf_C2H2_sf"/>
</dbReference>
<keyword evidence="3 6" id="KW-0863">Zinc-finger</keyword>
<evidence type="ECO:0000256" key="3">
    <source>
        <dbReference type="ARBA" id="ARBA00022771"/>
    </source>
</evidence>
<evidence type="ECO:0000256" key="6">
    <source>
        <dbReference type="PROSITE-ProRule" id="PRU00042"/>
    </source>
</evidence>
<feature type="compositionally biased region" description="Polar residues" evidence="7">
    <location>
        <begin position="1110"/>
        <end position="1122"/>
    </location>
</feature>
<dbReference type="Gene3D" id="3.30.160.60">
    <property type="entry name" value="Classic Zinc Finger"/>
    <property type="match status" value="1"/>
</dbReference>
<dbReference type="InterPro" id="IPR013087">
    <property type="entry name" value="Znf_C2H2_type"/>
</dbReference>
<dbReference type="Pfam" id="PF23015">
    <property type="entry name" value="zf-WIZ"/>
    <property type="match status" value="1"/>
</dbReference>
<comment type="caution">
    <text evidence="9">The sequence shown here is derived from an EMBL/GenBank/DDBJ whole genome shotgun (WGS) entry which is preliminary data.</text>
</comment>
<organism evidence="9 10">
    <name type="scientific">Acipenser oxyrinchus oxyrinchus</name>
    <dbReference type="NCBI Taxonomy" id="40147"/>
    <lineage>
        <taxon>Eukaryota</taxon>
        <taxon>Metazoa</taxon>
        <taxon>Chordata</taxon>
        <taxon>Craniata</taxon>
        <taxon>Vertebrata</taxon>
        <taxon>Euteleostomi</taxon>
        <taxon>Actinopterygii</taxon>
        <taxon>Chondrostei</taxon>
        <taxon>Acipenseriformes</taxon>
        <taxon>Acipenseridae</taxon>
        <taxon>Acipenser</taxon>
    </lineage>
</organism>
<name>A0AAD8D9M7_ACIOX</name>